<sequence length="643" mass="72031">MSTPSSRKRPATDDVGDQDGRSRISRPTAKRRRSLSVSSTEHFTHLDLDNSTKPPRTAFGSGYDLDRLNYHVRLQDFAVELQKATNAVFPGNQTSRYTKVDVILLSWEDEDPDLSISSEIRELSDTFTSLYGYQVEEWLIPAEDDSHNKLQVKILQFLWHSDPNHLKIVYYAGHSRLASNGQPLLTSHRNKLKERCPTVKWSAIQNSIEESRSDALVLLDCCASGICTTDEGNGVTELIAAYACKNLTEALGPTSFTHALTAKLRQLSQLPYFTVGQLYNAVFTEVQARRVDPNTFRPRRLPVHRVLTRSQESPRSICLSKYKKSSQHHDTLLQSTEISAATLQSQYTGTPVFHSPTPEGPHTPNSISQSASASSSTTSLGELSEYPRLLFSIRISEDVKASDFSPENFLDWLKQVPIKANLVRVEAGFASDSTLLMVSILPAILGYLPESPAITLLGTIKSQNIMAAVASMEEEIRRLEQGATEKEGIDTKVKIGAPNKKEKEEPIPPKGGCRYIMFREDVRPMTCACQGYTLDVVTPNAHALCDCGHKPCYHLATRSQTVYREELETLTKKVFLMEQDVKRMRLRNGGMLDRSFAPENREMAPPNFRGRQAPNERPFVMQDRGSYLIPGQPGPELWNFRGP</sequence>
<keyword evidence="1" id="KW-0175">Coiled coil</keyword>
<dbReference type="Proteomes" id="UP000235786">
    <property type="component" value="Unassembled WGS sequence"/>
</dbReference>
<evidence type="ECO:0000256" key="2">
    <source>
        <dbReference type="SAM" id="MobiDB-lite"/>
    </source>
</evidence>
<organism evidence="3 4">
    <name type="scientific">Hyaloscypha variabilis (strain UAMH 11265 / GT02V1 / F)</name>
    <name type="common">Meliniomyces variabilis</name>
    <dbReference type="NCBI Taxonomy" id="1149755"/>
    <lineage>
        <taxon>Eukaryota</taxon>
        <taxon>Fungi</taxon>
        <taxon>Dikarya</taxon>
        <taxon>Ascomycota</taxon>
        <taxon>Pezizomycotina</taxon>
        <taxon>Leotiomycetes</taxon>
        <taxon>Helotiales</taxon>
        <taxon>Hyaloscyphaceae</taxon>
        <taxon>Hyaloscypha</taxon>
        <taxon>Hyaloscypha variabilis</taxon>
    </lineage>
</organism>
<keyword evidence="4" id="KW-1185">Reference proteome</keyword>
<evidence type="ECO:0000313" key="3">
    <source>
        <dbReference type="EMBL" id="PMD33871.1"/>
    </source>
</evidence>
<protein>
    <submittedName>
        <fullName evidence="3">Uncharacterized protein</fullName>
    </submittedName>
</protein>
<evidence type="ECO:0000256" key="1">
    <source>
        <dbReference type="SAM" id="Coils"/>
    </source>
</evidence>
<feature type="region of interest" description="Disordered" evidence="2">
    <location>
        <begin position="349"/>
        <end position="374"/>
    </location>
</feature>
<gene>
    <name evidence="3" type="ORF">L207DRAFT_589423</name>
</gene>
<accession>A0A2J6R5S3</accession>
<reference evidence="3 4" key="1">
    <citation type="submission" date="2016-04" db="EMBL/GenBank/DDBJ databases">
        <title>A degradative enzymes factory behind the ericoid mycorrhizal symbiosis.</title>
        <authorList>
            <consortium name="DOE Joint Genome Institute"/>
            <person name="Martino E."/>
            <person name="Morin E."/>
            <person name="Grelet G."/>
            <person name="Kuo A."/>
            <person name="Kohler A."/>
            <person name="Daghino S."/>
            <person name="Barry K."/>
            <person name="Choi C."/>
            <person name="Cichocki N."/>
            <person name="Clum A."/>
            <person name="Copeland A."/>
            <person name="Hainaut M."/>
            <person name="Haridas S."/>
            <person name="Labutti K."/>
            <person name="Lindquist E."/>
            <person name="Lipzen A."/>
            <person name="Khouja H.-R."/>
            <person name="Murat C."/>
            <person name="Ohm R."/>
            <person name="Olson A."/>
            <person name="Spatafora J."/>
            <person name="Veneault-Fourrey C."/>
            <person name="Henrissat B."/>
            <person name="Grigoriev I."/>
            <person name="Martin F."/>
            <person name="Perotto S."/>
        </authorList>
    </citation>
    <scope>NUCLEOTIDE SEQUENCE [LARGE SCALE GENOMIC DNA]</scope>
    <source>
        <strain evidence="3 4">F</strain>
    </source>
</reference>
<proteinExistence type="predicted"/>
<name>A0A2J6R5S3_HYAVF</name>
<feature type="region of interest" description="Disordered" evidence="2">
    <location>
        <begin position="1"/>
        <end position="38"/>
    </location>
</feature>
<evidence type="ECO:0000313" key="4">
    <source>
        <dbReference type="Proteomes" id="UP000235786"/>
    </source>
</evidence>
<dbReference type="OrthoDB" id="4760831at2759"/>
<dbReference type="EMBL" id="KZ613955">
    <property type="protein sequence ID" value="PMD33871.1"/>
    <property type="molecule type" value="Genomic_DNA"/>
</dbReference>
<dbReference type="AlphaFoldDB" id="A0A2J6R5S3"/>
<feature type="coiled-coil region" evidence="1">
    <location>
        <begin position="462"/>
        <end position="489"/>
    </location>
</feature>
<dbReference type="STRING" id="1149755.A0A2J6R5S3"/>